<feature type="compositionally biased region" description="Acidic residues" evidence="1">
    <location>
        <begin position="29"/>
        <end position="42"/>
    </location>
</feature>
<feature type="signal peptide" evidence="2">
    <location>
        <begin position="1"/>
        <end position="23"/>
    </location>
</feature>
<proteinExistence type="predicted"/>
<feature type="chain" id="PRO_5032582574" description="YaiO family outer membrane beta-barrel protein" evidence="2">
    <location>
        <begin position="24"/>
        <end position="269"/>
    </location>
</feature>
<feature type="region of interest" description="Disordered" evidence="1">
    <location>
        <begin position="23"/>
        <end position="90"/>
    </location>
</feature>
<gene>
    <name evidence="3" type="ORF">GGR36_002813</name>
</gene>
<comment type="caution">
    <text evidence="3">The sequence shown here is derived from an EMBL/GenBank/DDBJ whole genome shotgun (WGS) entry which is preliminary data.</text>
</comment>
<feature type="compositionally biased region" description="Low complexity" evidence="1">
    <location>
        <begin position="43"/>
        <end position="60"/>
    </location>
</feature>
<evidence type="ECO:0000256" key="1">
    <source>
        <dbReference type="SAM" id="MobiDB-lite"/>
    </source>
</evidence>
<evidence type="ECO:0000256" key="2">
    <source>
        <dbReference type="SAM" id="SignalP"/>
    </source>
</evidence>
<accession>A0A840BSY4</accession>
<name>A0A840BSY4_9RHOO</name>
<keyword evidence="4" id="KW-1185">Reference proteome</keyword>
<evidence type="ECO:0008006" key="5">
    <source>
        <dbReference type="Google" id="ProtNLM"/>
    </source>
</evidence>
<dbReference type="EMBL" id="JACIET010000002">
    <property type="protein sequence ID" value="MBB4013467.1"/>
    <property type="molecule type" value="Genomic_DNA"/>
</dbReference>
<feature type="compositionally biased region" description="Basic and acidic residues" evidence="1">
    <location>
        <begin position="71"/>
        <end position="81"/>
    </location>
</feature>
<reference evidence="3 4" key="1">
    <citation type="submission" date="2020-08" db="EMBL/GenBank/DDBJ databases">
        <title>Genomic Encyclopedia of Type Strains, Phase IV (KMG-IV): sequencing the most valuable type-strain genomes for metagenomic binning, comparative biology and taxonomic classification.</title>
        <authorList>
            <person name="Goeker M."/>
        </authorList>
    </citation>
    <scope>NUCLEOTIDE SEQUENCE [LARGE SCALE GENOMIC DNA]</scope>
    <source>
        <strain evidence="3 4">DSM 106739</strain>
    </source>
</reference>
<dbReference type="RefSeq" id="WP_183635335.1">
    <property type="nucleotide sequence ID" value="NZ_BAABLE010000005.1"/>
</dbReference>
<organism evidence="3 4">
    <name type="scientific">Niveibacterium umoris</name>
    <dbReference type="NCBI Taxonomy" id="1193620"/>
    <lineage>
        <taxon>Bacteria</taxon>
        <taxon>Pseudomonadati</taxon>
        <taxon>Pseudomonadota</taxon>
        <taxon>Betaproteobacteria</taxon>
        <taxon>Rhodocyclales</taxon>
        <taxon>Rhodocyclaceae</taxon>
        <taxon>Niveibacterium</taxon>
    </lineage>
</organism>
<protein>
    <recommendedName>
        <fullName evidence="5">YaiO family outer membrane beta-barrel protein</fullName>
    </recommendedName>
</protein>
<dbReference type="Proteomes" id="UP000561045">
    <property type="component" value="Unassembled WGS sequence"/>
</dbReference>
<dbReference type="AlphaFoldDB" id="A0A840BSY4"/>
<evidence type="ECO:0000313" key="3">
    <source>
        <dbReference type="EMBL" id="MBB4013467.1"/>
    </source>
</evidence>
<keyword evidence="2" id="KW-0732">Signal</keyword>
<sequence>MTFRLVAVAALWILLSHSAAVWAAKPQPEEDDDEDEEEDVSDEMPAAPALTPPAAGVTAGEKPAVPPADSARTEGADKVSSGEEDAETPERGLSLSLSYYAMPQEPDFLTPVVAFDRGRLHLEARYNYEAQHTGSVFAGASFSGGDALSWSVTPIFGVVFGDYQGVAPGLEASLAWKDFDFYTESEYYIDHRSSRLHYFSAWNEIGWRPIAPLRIAMVTQRTRLLHLERDVQRGALLQWTLKRGATLGLNFFNPGSDRRFTIFSLSTQY</sequence>
<evidence type="ECO:0000313" key="4">
    <source>
        <dbReference type="Proteomes" id="UP000561045"/>
    </source>
</evidence>